<dbReference type="eggNOG" id="KOG3237">
    <property type="taxonomic scope" value="Eukaryota"/>
</dbReference>
<evidence type="ECO:0000313" key="11">
    <source>
        <dbReference type="Proteomes" id="UP000001744"/>
    </source>
</evidence>
<name>B6JZI5_SCHJY</name>
<comment type="subunit">
    <text evidence="6">Component of the ribosomal small subunit (SSU) processome.</text>
</comment>
<dbReference type="PANTHER" id="PTHR12838">
    <property type="entry name" value="U3 SMALL NUCLEOLAR RNA-ASSOCIATED PROTEIN 11"/>
    <property type="match status" value="1"/>
</dbReference>
<evidence type="ECO:0000256" key="1">
    <source>
        <dbReference type="ARBA" id="ARBA00004099"/>
    </source>
</evidence>
<dbReference type="AlphaFoldDB" id="B6JZI5"/>
<keyword evidence="5 6" id="KW-0539">Nucleus</keyword>
<comment type="function">
    <text evidence="1 6">Involved in nucleolar processing of pre-18S ribosomal RNA.</text>
</comment>
<dbReference type="STRING" id="402676.B6JZI5"/>
<sequence>MSSMRNAVQRRNHKERSQPYERKKFGLLEKKKDYLQRAQDYKTKQKKLKRLREKALERNPDEFYYEMVNKKTKDGVPITEREDSTINMDAIKILKTQDAGWIRMHREIEQSKIEQLESQMHTVGALRMDGERRKHTLFVDTEDEARTFDPAEHFNTYEELLDRTENRLRADQLEEGNLAIDAFSRRLYKKEKEKAAKELLLRKQRDEKLKLAEEKTQVHRLLQGKGGRRKVTTSSGKQVYKWRNERKK</sequence>
<keyword evidence="4 6" id="KW-0698">rRNA processing</keyword>
<evidence type="ECO:0000256" key="7">
    <source>
        <dbReference type="SAM" id="Coils"/>
    </source>
</evidence>
<gene>
    <name evidence="10" type="primary">utp11</name>
    <name evidence="9" type="ORF">SJAG_02025</name>
</gene>
<dbReference type="GO" id="GO:0006412">
    <property type="term" value="P:translation"/>
    <property type="evidence" value="ECO:0007669"/>
    <property type="project" value="EnsemblFungi"/>
</dbReference>
<evidence type="ECO:0000256" key="3">
    <source>
        <dbReference type="ARBA" id="ARBA00008105"/>
    </source>
</evidence>
<dbReference type="PANTHER" id="PTHR12838:SF0">
    <property type="entry name" value="U3 SMALL NUCLEOLAR RNA-ASSOCIATED PROTEIN 11-RELATED"/>
    <property type="match status" value="1"/>
</dbReference>
<proteinExistence type="inferred from homology"/>
<organism evidence="9 11">
    <name type="scientific">Schizosaccharomyces japonicus (strain yFS275 / FY16936)</name>
    <name type="common">Fission yeast</name>
    <dbReference type="NCBI Taxonomy" id="402676"/>
    <lineage>
        <taxon>Eukaryota</taxon>
        <taxon>Fungi</taxon>
        <taxon>Dikarya</taxon>
        <taxon>Ascomycota</taxon>
        <taxon>Taphrinomycotina</taxon>
        <taxon>Schizosaccharomycetes</taxon>
        <taxon>Schizosaccharomycetales</taxon>
        <taxon>Schizosaccharomycetaceae</taxon>
        <taxon>Schizosaccharomyces</taxon>
    </lineage>
</organism>
<dbReference type="GO" id="GO:0000480">
    <property type="term" value="P:endonucleolytic cleavage in 5'-ETS of tricistronic rRNA transcript (SSU-rRNA, 5.8S rRNA, LSU-rRNA)"/>
    <property type="evidence" value="ECO:0007669"/>
    <property type="project" value="EnsemblFungi"/>
</dbReference>
<feature type="compositionally biased region" description="Basic and acidic residues" evidence="8">
    <location>
        <begin position="15"/>
        <end position="24"/>
    </location>
</feature>
<evidence type="ECO:0000256" key="6">
    <source>
        <dbReference type="PIRNR" id="PIRNR015952"/>
    </source>
</evidence>
<dbReference type="GO" id="GO:0005730">
    <property type="term" value="C:nucleolus"/>
    <property type="evidence" value="ECO:0000318"/>
    <property type="project" value="GO_Central"/>
</dbReference>
<dbReference type="RefSeq" id="XP_002173246.1">
    <property type="nucleotide sequence ID" value="XM_002173210.2"/>
</dbReference>
<dbReference type="Proteomes" id="UP000001744">
    <property type="component" value="Unassembled WGS sequence"/>
</dbReference>
<protein>
    <recommendedName>
        <fullName evidence="6">U3 small nucleolar RNA-associated protein 11</fullName>
        <shortName evidence="6">U3 snoRNA-associated protein 11</shortName>
    </recommendedName>
</protein>
<comment type="similarity">
    <text evidence="3 6">Belongs to the UTP11 family.</text>
</comment>
<evidence type="ECO:0000256" key="5">
    <source>
        <dbReference type="ARBA" id="ARBA00023242"/>
    </source>
</evidence>
<evidence type="ECO:0000256" key="8">
    <source>
        <dbReference type="SAM" id="MobiDB-lite"/>
    </source>
</evidence>
<evidence type="ECO:0000313" key="10">
    <source>
        <dbReference type="JaponicusDB" id="SJAG_02025"/>
    </source>
</evidence>
<reference evidence="9 11" key="1">
    <citation type="journal article" date="2011" name="Science">
        <title>Comparative functional genomics of the fission yeasts.</title>
        <authorList>
            <person name="Rhind N."/>
            <person name="Chen Z."/>
            <person name="Yassour M."/>
            <person name="Thompson D.A."/>
            <person name="Haas B.J."/>
            <person name="Habib N."/>
            <person name="Wapinski I."/>
            <person name="Roy S."/>
            <person name="Lin M.F."/>
            <person name="Heiman D.I."/>
            <person name="Young S.K."/>
            <person name="Furuya K."/>
            <person name="Guo Y."/>
            <person name="Pidoux A."/>
            <person name="Chen H.M."/>
            <person name="Robbertse B."/>
            <person name="Goldberg J.M."/>
            <person name="Aoki K."/>
            <person name="Bayne E.H."/>
            <person name="Berlin A.M."/>
            <person name="Desjardins C.A."/>
            <person name="Dobbs E."/>
            <person name="Dukaj L."/>
            <person name="Fan L."/>
            <person name="FitzGerald M.G."/>
            <person name="French C."/>
            <person name="Gujja S."/>
            <person name="Hansen K."/>
            <person name="Keifenheim D."/>
            <person name="Levin J.Z."/>
            <person name="Mosher R.A."/>
            <person name="Mueller C.A."/>
            <person name="Pfiffner J."/>
            <person name="Priest M."/>
            <person name="Russ C."/>
            <person name="Smialowska A."/>
            <person name="Swoboda P."/>
            <person name="Sykes S.M."/>
            <person name="Vaughn M."/>
            <person name="Vengrova S."/>
            <person name="Yoder R."/>
            <person name="Zeng Q."/>
            <person name="Allshire R."/>
            <person name="Baulcombe D."/>
            <person name="Birren B.W."/>
            <person name="Brown W."/>
            <person name="Ekwall K."/>
            <person name="Kellis M."/>
            <person name="Leatherwood J."/>
            <person name="Levin H."/>
            <person name="Margalit H."/>
            <person name="Martienssen R."/>
            <person name="Nieduszynski C.A."/>
            <person name="Spatafora J.W."/>
            <person name="Friedman N."/>
            <person name="Dalgaard J.Z."/>
            <person name="Baumann P."/>
            <person name="Niki H."/>
            <person name="Regev A."/>
            <person name="Nusbaum C."/>
        </authorList>
    </citation>
    <scope>NUCLEOTIDE SEQUENCE [LARGE SCALE GENOMIC DNA]</scope>
    <source>
        <strain evidence="11">yFS275 / FY16936</strain>
    </source>
</reference>
<feature type="region of interest" description="Disordered" evidence="8">
    <location>
        <begin position="1"/>
        <end position="24"/>
    </location>
</feature>
<dbReference type="GO" id="GO:0032040">
    <property type="term" value="C:small-subunit processome"/>
    <property type="evidence" value="ECO:0000318"/>
    <property type="project" value="GO_Central"/>
</dbReference>
<dbReference type="GO" id="GO:0000472">
    <property type="term" value="P:endonucleolytic cleavage to generate mature 5'-end of SSU-rRNA from (SSU-rRNA, 5.8S rRNA, LSU-rRNA)"/>
    <property type="evidence" value="ECO:0007669"/>
    <property type="project" value="EnsemblFungi"/>
</dbReference>
<evidence type="ECO:0000313" key="9">
    <source>
        <dbReference type="EMBL" id="EEB06953.1"/>
    </source>
</evidence>
<dbReference type="PIRSF" id="PIRSF015952">
    <property type="entry name" value="U3snoRNP11"/>
    <property type="match status" value="1"/>
</dbReference>
<dbReference type="InterPro" id="IPR007144">
    <property type="entry name" value="SSU_processome_Utp11"/>
</dbReference>
<keyword evidence="11" id="KW-1185">Reference proteome</keyword>
<evidence type="ECO:0000256" key="2">
    <source>
        <dbReference type="ARBA" id="ARBA00004604"/>
    </source>
</evidence>
<dbReference type="HOGENOM" id="CLU_061887_0_2_1"/>
<dbReference type="VEuPathDB" id="FungiDB:SJAG_02025"/>
<dbReference type="EMBL" id="KE651168">
    <property type="protein sequence ID" value="EEB06953.1"/>
    <property type="molecule type" value="Genomic_DNA"/>
</dbReference>
<dbReference type="GeneID" id="7047873"/>
<evidence type="ECO:0000256" key="4">
    <source>
        <dbReference type="ARBA" id="ARBA00022552"/>
    </source>
</evidence>
<feature type="region of interest" description="Disordered" evidence="8">
    <location>
        <begin position="222"/>
        <end position="248"/>
    </location>
</feature>
<comment type="subcellular location">
    <subcellularLocation>
        <location evidence="2 6">Nucleus</location>
        <location evidence="2 6">Nucleolus</location>
    </subcellularLocation>
</comment>
<dbReference type="Pfam" id="PF03998">
    <property type="entry name" value="Utp11"/>
    <property type="match status" value="1"/>
</dbReference>
<dbReference type="JaponicusDB" id="SJAG_02025">
    <property type="gene designation" value="utp11"/>
</dbReference>
<keyword evidence="7" id="KW-0175">Coiled coil</keyword>
<accession>B6JZI5</accession>
<dbReference type="GO" id="GO:0000447">
    <property type="term" value="P:endonucleolytic cleavage in ITS1 to separate SSU-rRNA from 5.8S rRNA and LSU-rRNA from tricistronic rRNA transcript (SSU-rRNA, 5.8S rRNA, LSU-rRNA)"/>
    <property type="evidence" value="ECO:0007669"/>
    <property type="project" value="EnsemblFungi"/>
</dbReference>
<dbReference type="OMA" id="DLKYVVM"/>
<feature type="coiled-coil region" evidence="7">
    <location>
        <begin position="31"/>
        <end position="58"/>
    </location>
</feature>